<keyword evidence="2" id="KW-1185">Reference proteome</keyword>
<dbReference type="SUPFAM" id="SSF82784">
    <property type="entry name" value="OsmC-like"/>
    <property type="match status" value="1"/>
</dbReference>
<dbReference type="Gene3D" id="3.30.300.20">
    <property type="match status" value="1"/>
</dbReference>
<protein>
    <submittedName>
        <fullName evidence="1">OsmC family protein</fullName>
    </submittedName>
</protein>
<dbReference type="EMBL" id="JALGBH010000002">
    <property type="protein sequence ID" value="MCJ0743008.1"/>
    <property type="molecule type" value="Genomic_DNA"/>
</dbReference>
<dbReference type="Pfam" id="PF02566">
    <property type="entry name" value="OsmC"/>
    <property type="match status" value="1"/>
</dbReference>
<accession>A0ABS9ZXH2</accession>
<proteinExistence type="predicted"/>
<comment type="caution">
    <text evidence="1">The sequence shown here is derived from an EMBL/GenBank/DDBJ whole genome shotgun (WGS) entry which is preliminary data.</text>
</comment>
<evidence type="ECO:0000313" key="2">
    <source>
        <dbReference type="Proteomes" id="UP001165460"/>
    </source>
</evidence>
<evidence type="ECO:0000313" key="1">
    <source>
        <dbReference type="EMBL" id="MCJ0743008.1"/>
    </source>
</evidence>
<name>A0ABS9ZXH2_9SPHI</name>
<dbReference type="Proteomes" id="UP001165460">
    <property type="component" value="Unassembled WGS sequence"/>
</dbReference>
<organism evidence="1 2">
    <name type="scientific">Pedobacter montanisoli</name>
    <dbReference type="NCBI Taxonomy" id="2923277"/>
    <lineage>
        <taxon>Bacteria</taxon>
        <taxon>Pseudomonadati</taxon>
        <taxon>Bacteroidota</taxon>
        <taxon>Sphingobacteriia</taxon>
        <taxon>Sphingobacteriales</taxon>
        <taxon>Sphingobacteriaceae</taxon>
        <taxon>Pedobacter</taxon>
    </lineage>
</organism>
<gene>
    <name evidence="1" type="ORF">MMF97_09825</name>
</gene>
<dbReference type="RefSeq" id="WP_243361990.1">
    <property type="nucleotide sequence ID" value="NZ_JALGBH010000002.1"/>
</dbReference>
<dbReference type="InterPro" id="IPR036102">
    <property type="entry name" value="OsmC/Ohrsf"/>
</dbReference>
<dbReference type="PANTHER" id="PTHR39624">
    <property type="entry name" value="PROTEIN INVOLVED IN RIMO-MEDIATED BETA-METHYLTHIOLATION OF RIBOSOMAL PROTEIN S12 YCAO"/>
    <property type="match status" value="1"/>
</dbReference>
<sequence>MNNTKITAIAEIGQYAYKTQIFSGGHVIYADEPENLGGTDEAMQPASLLLASLGSCTVITLRMYANRKQYDLQHIKVELTLEDDNMATALTNITRKITFTGNLSNEEHARLMQIAEKCPIHKILSNPIQITTTS</sequence>
<reference evidence="1" key="1">
    <citation type="submission" date="2022-03" db="EMBL/GenBank/DDBJ databases">
        <authorList>
            <person name="Woo C.Y."/>
        </authorList>
    </citation>
    <scope>NUCLEOTIDE SEQUENCE</scope>
    <source>
        <strain evidence="1">CYS-01</strain>
    </source>
</reference>
<dbReference type="InterPro" id="IPR003718">
    <property type="entry name" value="OsmC/Ohr_fam"/>
</dbReference>
<dbReference type="PANTHER" id="PTHR39624:SF2">
    <property type="entry name" value="OSMC-LIKE PROTEIN"/>
    <property type="match status" value="1"/>
</dbReference>
<dbReference type="InterPro" id="IPR015946">
    <property type="entry name" value="KH_dom-like_a/b"/>
</dbReference>